<dbReference type="Gene3D" id="3.30.70.1290">
    <property type="entry name" value="Transposase IS200-like"/>
    <property type="match status" value="1"/>
</dbReference>
<dbReference type="SUPFAM" id="SSF143422">
    <property type="entry name" value="Transposase IS200-like"/>
    <property type="match status" value="1"/>
</dbReference>
<dbReference type="HOGENOM" id="CLU_068226_6_0_3"/>
<proteinExistence type="predicted"/>
<dbReference type="GO" id="GO:0043565">
    <property type="term" value="F:sequence-specific DNA binding"/>
    <property type="evidence" value="ECO:0007669"/>
    <property type="project" value="TreeGrafter"/>
</dbReference>
<dbReference type="AlphaFoldDB" id="B1WX10"/>
<dbReference type="InterPro" id="IPR052715">
    <property type="entry name" value="RAYT_transposase"/>
</dbReference>
<dbReference type="InterPro" id="IPR036515">
    <property type="entry name" value="Transposase_17_sf"/>
</dbReference>
<dbReference type="eggNOG" id="COG1943">
    <property type="taxonomic scope" value="Bacteria"/>
</dbReference>
<dbReference type="EMBL" id="CP000806">
    <property type="protein sequence ID" value="ACB52479.1"/>
    <property type="molecule type" value="Genomic_DNA"/>
</dbReference>
<evidence type="ECO:0000313" key="3">
    <source>
        <dbReference type="Proteomes" id="UP000001203"/>
    </source>
</evidence>
<reference evidence="2 3" key="1">
    <citation type="journal article" date="2008" name="Proc. Natl. Acad. Sci. U.S.A.">
        <title>The genome of Cyanothece 51142, a unicellular diazotrophic cyanobacterium important in the marine nitrogen cycle.</title>
        <authorList>
            <person name="Welsh E.A."/>
            <person name="Liberton M."/>
            <person name="Stoeckel J."/>
            <person name="Loh T."/>
            <person name="Elvitigala T."/>
            <person name="Wang C."/>
            <person name="Wollam A."/>
            <person name="Fulton R.S."/>
            <person name="Clifton S.W."/>
            <person name="Jacobs J.M."/>
            <person name="Aurora R."/>
            <person name="Ghosh B.K."/>
            <person name="Sherman L.A."/>
            <person name="Smith R.D."/>
            <person name="Wilson R.K."/>
            <person name="Pakrasi H.B."/>
        </authorList>
    </citation>
    <scope>NUCLEOTIDE SEQUENCE [LARGE SCALE GENOMIC DNA]</scope>
    <source>
        <strain evidence="3">ATCC 51142 / BH68</strain>
    </source>
</reference>
<dbReference type="SMART" id="SM01321">
    <property type="entry name" value="Y1_Tnp"/>
    <property type="match status" value="1"/>
</dbReference>
<dbReference type="PANTHER" id="PTHR36966:SF1">
    <property type="entry name" value="REP-ASSOCIATED TYROSINE TRANSPOSASE"/>
    <property type="match status" value="1"/>
</dbReference>
<feature type="domain" description="Transposase IS200-like" evidence="1">
    <location>
        <begin position="8"/>
        <end position="134"/>
    </location>
</feature>
<name>B1WX10_CROS5</name>
<organism evidence="2 3">
    <name type="scientific">Crocosphaera subtropica (strain ATCC 51142 / BH68)</name>
    <name type="common">Cyanothece sp. (strain ATCC 51142)</name>
    <dbReference type="NCBI Taxonomy" id="43989"/>
    <lineage>
        <taxon>Bacteria</taxon>
        <taxon>Bacillati</taxon>
        <taxon>Cyanobacteriota</taxon>
        <taxon>Cyanophyceae</taxon>
        <taxon>Oscillatoriophycideae</taxon>
        <taxon>Chroococcales</taxon>
        <taxon>Aphanothecaceae</taxon>
        <taxon>Crocosphaera</taxon>
        <taxon>Crocosphaera subtropica</taxon>
    </lineage>
</organism>
<dbReference type="OrthoDB" id="9794403at2"/>
<accession>B1WX10</accession>
<dbReference type="STRING" id="43989.cce_3131"/>
<dbReference type="GO" id="GO:0006313">
    <property type="term" value="P:DNA transposition"/>
    <property type="evidence" value="ECO:0007669"/>
    <property type="project" value="InterPro"/>
</dbReference>
<dbReference type="Proteomes" id="UP000001203">
    <property type="component" value="Chromosome circular"/>
</dbReference>
<keyword evidence="3" id="KW-1185">Reference proteome</keyword>
<dbReference type="RefSeq" id="WP_009547453.1">
    <property type="nucleotide sequence ID" value="NC_010546.1"/>
</dbReference>
<evidence type="ECO:0000313" key="2">
    <source>
        <dbReference type="EMBL" id="ACB52479.1"/>
    </source>
</evidence>
<dbReference type="KEGG" id="cyt:cce_3131"/>
<dbReference type="GO" id="GO:0004803">
    <property type="term" value="F:transposase activity"/>
    <property type="evidence" value="ECO:0007669"/>
    <property type="project" value="InterPro"/>
</dbReference>
<dbReference type="InterPro" id="IPR002686">
    <property type="entry name" value="Transposase_17"/>
</dbReference>
<dbReference type="Pfam" id="PF01797">
    <property type="entry name" value="Y1_Tnp"/>
    <property type="match status" value="1"/>
</dbReference>
<dbReference type="NCBIfam" id="NF047646">
    <property type="entry name" value="REP_Tyr_transpos"/>
    <property type="match status" value="1"/>
</dbReference>
<dbReference type="PANTHER" id="PTHR36966">
    <property type="entry name" value="REP-ASSOCIATED TYROSINE TRANSPOSASE"/>
    <property type="match status" value="1"/>
</dbReference>
<protein>
    <recommendedName>
        <fullName evidence="1">Transposase IS200-like domain-containing protein</fullName>
    </recommendedName>
</protein>
<gene>
    <name evidence="2" type="ordered locus">cce_3131</name>
</gene>
<sequence>MQYRRAKQPGSSYFFTLVTHNRRSFLCEAENIALLRDSFRSVMEKHPFVIDAIVILPNHLHCIWTLPQGDAEFSTRWRLIKSWFSRRCDRKYQSNVSTSRQSKQERAIWQRRFWEHLIRDEQDFMNHADYIHYNPVRHGLVSCPKDWEYSSFYRYVQRGVYDVNWGSSQIPIFDVNVGME</sequence>
<evidence type="ECO:0000259" key="1">
    <source>
        <dbReference type="SMART" id="SM01321"/>
    </source>
</evidence>